<feature type="compositionally biased region" description="Basic residues" evidence="1">
    <location>
        <begin position="65"/>
        <end position="79"/>
    </location>
</feature>
<feature type="compositionally biased region" description="Basic residues" evidence="1">
    <location>
        <begin position="91"/>
        <end position="100"/>
    </location>
</feature>
<dbReference type="Proteomes" id="UP000521943">
    <property type="component" value="Unassembled WGS sequence"/>
</dbReference>
<evidence type="ECO:0000313" key="2">
    <source>
        <dbReference type="EMBL" id="KAF6742452.1"/>
    </source>
</evidence>
<feature type="region of interest" description="Disordered" evidence="1">
    <location>
        <begin position="1"/>
        <end position="120"/>
    </location>
</feature>
<reference evidence="2 3" key="1">
    <citation type="submission" date="2020-07" db="EMBL/GenBank/DDBJ databases">
        <title>Comparative genomics of pyrophilous fungi reveals a link between fire events and developmental genes.</title>
        <authorList>
            <consortium name="DOE Joint Genome Institute"/>
            <person name="Steindorff A.S."/>
            <person name="Carver A."/>
            <person name="Calhoun S."/>
            <person name="Stillman K."/>
            <person name="Liu H."/>
            <person name="Lipzen A."/>
            <person name="Pangilinan J."/>
            <person name="Labutti K."/>
            <person name="Bruns T.D."/>
            <person name="Grigoriev I.V."/>
        </authorList>
    </citation>
    <scope>NUCLEOTIDE SEQUENCE [LARGE SCALE GENOMIC DNA]</scope>
    <source>
        <strain evidence="2 3">CBS 144469</strain>
    </source>
</reference>
<feature type="region of interest" description="Disordered" evidence="1">
    <location>
        <begin position="169"/>
        <end position="203"/>
    </location>
</feature>
<gene>
    <name evidence="2" type="ORF">DFP72DRAFT_1054004</name>
</gene>
<evidence type="ECO:0000256" key="1">
    <source>
        <dbReference type="SAM" id="MobiDB-lite"/>
    </source>
</evidence>
<dbReference type="AlphaFoldDB" id="A0A8H6HAB5"/>
<feature type="compositionally biased region" description="Polar residues" evidence="1">
    <location>
        <begin position="35"/>
        <end position="61"/>
    </location>
</feature>
<evidence type="ECO:0000313" key="3">
    <source>
        <dbReference type="Proteomes" id="UP000521943"/>
    </source>
</evidence>
<proteinExistence type="predicted"/>
<organism evidence="2 3">
    <name type="scientific">Ephemerocybe angulata</name>
    <dbReference type="NCBI Taxonomy" id="980116"/>
    <lineage>
        <taxon>Eukaryota</taxon>
        <taxon>Fungi</taxon>
        <taxon>Dikarya</taxon>
        <taxon>Basidiomycota</taxon>
        <taxon>Agaricomycotina</taxon>
        <taxon>Agaricomycetes</taxon>
        <taxon>Agaricomycetidae</taxon>
        <taxon>Agaricales</taxon>
        <taxon>Agaricineae</taxon>
        <taxon>Psathyrellaceae</taxon>
        <taxon>Ephemerocybe</taxon>
    </lineage>
</organism>
<keyword evidence="3" id="KW-1185">Reference proteome</keyword>
<dbReference type="EMBL" id="JACGCI010000183">
    <property type="protein sequence ID" value="KAF6742452.1"/>
    <property type="molecule type" value="Genomic_DNA"/>
</dbReference>
<feature type="compositionally biased region" description="Basic residues" evidence="1">
    <location>
        <begin position="169"/>
        <end position="181"/>
    </location>
</feature>
<accession>A0A8H6HAB5</accession>
<comment type="caution">
    <text evidence="2">The sequence shown here is derived from an EMBL/GenBank/DDBJ whole genome shotgun (WGS) entry which is preliminary data.</text>
</comment>
<protein>
    <submittedName>
        <fullName evidence="2">Uncharacterized protein</fullName>
    </submittedName>
</protein>
<name>A0A8H6HAB5_9AGAR</name>
<sequence>MAGVCEGQDEGLTERYGEVILGGMKGPPKERKNRGTITTSGPSLEQQHITKSLSTTNSQEPRGTLKSKFKATDKKHHTKLYNEPPQWHEQIRRRRGHQIAHTHPTPQPSPNSDSDSCTTLTLPPPPFIIAHNTSELGAYPDQTAQFSPKIRIRSSSIVAFVQRNQARRVTKSRARQVRARHKEQGRDDDTGETGIATQRRREKRVVDTERAVLKVRASRAHCGRTMKSIECIGRCSRNGNEPVTNGRRGSRALPGMKGVTRARWVPPCQSSKTSEDDEQVIERHTSLLIRPDANPSLRLFQLFQPHIPLIPRNPTLNSSVPLPSCFSFNGEVVRSTFVQRNFRNRR</sequence>